<organism evidence="1 2">
    <name type="scientific">Oceanirhabdus seepicola</name>
    <dbReference type="NCBI Taxonomy" id="2828781"/>
    <lineage>
        <taxon>Bacteria</taxon>
        <taxon>Bacillati</taxon>
        <taxon>Bacillota</taxon>
        <taxon>Clostridia</taxon>
        <taxon>Eubacteriales</taxon>
        <taxon>Clostridiaceae</taxon>
        <taxon>Oceanirhabdus</taxon>
    </lineage>
</organism>
<comment type="caution">
    <text evidence="1">The sequence shown here is derived from an EMBL/GenBank/DDBJ whole genome shotgun (WGS) entry which is preliminary data.</text>
</comment>
<name>A0A9J6P4E6_9CLOT</name>
<accession>A0A9J6P4E6</accession>
<dbReference type="AlphaFoldDB" id="A0A9J6P4E6"/>
<dbReference type="RefSeq" id="WP_250860564.1">
    <property type="nucleotide sequence ID" value="NZ_JAGSOJ010000004.1"/>
</dbReference>
<gene>
    <name evidence="1" type="ORF">KDK92_17045</name>
</gene>
<evidence type="ECO:0000313" key="1">
    <source>
        <dbReference type="EMBL" id="MCM1991443.1"/>
    </source>
</evidence>
<protein>
    <submittedName>
        <fullName evidence="1">Uncharacterized protein</fullName>
    </submittedName>
</protein>
<dbReference type="Proteomes" id="UP001056429">
    <property type="component" value="Unassembled WGS sequence"/>
</dbReference>
<sequence length="110" mass="12960">MRDFTEKQIEYIKDHIYNNTIFPISIIDVHDDGSLNEDYCIEKDGEVYIKQSIIKKRLHKAQEYLLNDFETELKGENQDVSIGDMTREELISIINETISERLDDGEVDIY</sequence>
<proteinExistence type="predicted"/>
<dbReference type="EMBL" id="JAGSOJ010000004">
    <property type="protein sequence ID" value="MCM1991443.1"/>
    <property type="molecule type" value="Genomic_DNA"/>
</dbReference>
<keyword evidence="2" id="KW-1185">Reference proteome</keyword>
<evidence type="ECO:0000313" key="2">
    <source>
        <dbReference type="Proteomes" id="UP001056429"/>
    </source>
</evidence>
<reference evidence="1" key="1">
    <citation type="journal article" date="2021" name="mSystems">
        <title>Bacteria and Archaea Synergistically Convert Glycine Betaine to Biogenic Methane in the Formosa Cold Seep of the South China Sea.</title>
        <authorList>
            <person name="Li L."/>
            <person name="Zhang W."/>
            <person name="Zhang S."/>
            <person name="Song L."/>
            <person name="Sun Q."/>
            <person name="Zhang H."/>
            <person name="Xiang H."/>
            <person name="Dong X."/>
        </authorList>
    </citation>
    <scope>NUCLEOTIDE SEQUENCE</scope>
    <source>
        <strain evidence="1">ZWT</strain>
    </source>
</reference>
<reference evidence="1" key="2">
    <citation type="submission" date="2021-04" db="EMBL/GenBank/DDBJ databases">
        <authorList>
            <person name="Dong X."/>
        </authorList>
    </citation>
    <scope>NUCLEOTIDE SEQUENCE</scope>
    <source>
        <strain evidence="1">ZWT</strain>
    </source>
</reference>